<keyword evidence="2" id="KW-1185">Reference proteome</keyword>
<dbReference type="EMBL" id="KZ678379">
    <property type="protein sequence ID" value="PSS02185.1"/>
    <property type="molecule type" value="Genomic_DNA"/>
</dbReference>
<name>A0A2T3AKJ6_9PEZI</name>
<dbReference type="AlphaFoldDB" id="A0A2T3AKJ6"/>
<dbReference type="InParanoid" id="A0A2T3AKJ6"/>
<dbReference type="Proteomes" id="UP000241462">
    <property type="component" value="Unassembled WGS sequence"/>
</dbReference>
<evidence type="ECO:0000313" key="1">
    <source>
        <dbReference type="EMBL" id="PSS02185.1"/>
    </source>
</evidence>
<proteinExistence type="predicted"/>
<accession>A0A2T3AKJ6</accession>
<organism evidence="1 2">
    <name type="scientific">Coniella lustricola</name>
    <dbReference type="NCBI Taxonomy" id="2025994"/>
    <lineage>
        <taxon>Eukaryota</taxon>
        <taxon>Fungi</taxon>
        <taxon>Dikarya</taxon>
        <taxon>Ascomycota</taxon>
        <taxon>Pezizomycotina</taxon>
        <taxon>Sordariomycetes</taxon>
        <taxon>Sordariomycetidae</taxon>
        <taxon>Diaporthales</taxon>
        <taxon>Schizoparmaceae</taxon>
        <taxon>Coniella</taxon>
    </lineage>
</organism>
<protein>
    <submittedName>
        <fullName evidence="1">Uncharacterized protein</fullName>
    </submittedName>
</protein>
<reference evidence="1 2" key="1">
    <citation type="journal article" date="2018" name="Mycol. Prog.">
        <title>Coniella lustricola, a new species from submerged detritus.</title>
        <authorList>
            <person name="Raudabaugh D.B."/>
            <person name="Iturriaga T."/>
            <person name="Carver A."/>
            <person name="Mondo S."/>
            <person name="Pangilinan J."/>
            <person name="Lipzen A."/>
            <person name="He G."/>
            <person name="Amirebrahimi M."/>
            <person name="Grigoriev I.V."/>
            <person name="Miller A.N."/>
        </authorList>
    </citation>
    <scope>NUCLEOTIDE SEQUENCE [LARGE SCALE GENOMIC DNA]</scope>
    <source>
        <strain evidence="1 2">B22-T-1</strain>
    </source>
</reference>
<sequence length="162" mass="18197">MSKFYQVLLSASLMKSGDRNLSATPMLSRRFDGTWQQELIEATTASAWSTKAVPLKPRKWSRAMRLMCTWVSNKRFVDRTILAEWSSDWNAVQSGLSRDTVLAICTGASTFSSLLGLSATHRSLFRFSRHQIEISVDHGLAPPVRASRQHILPRRDSNASAE</sequence>
<evidence type="ECO:0000313" key="2">
    <source>
        <dbReference type="Proteomes" id="UP000241462"/>
    </source>
</evidence>
<gene>
    <name evidence="1" type="ORF">BD289DRAFT_272387</name>
</gene>